<feature type="binding site" evidence="8">
    <location>
        <position position="207"/>
    </location>
    <ligand>
        <name>Zn(2+)</name>
        <dbReference type="ChEBI" id="CHEBI:29105"/>
        <label>1</label>
        <note>catalytic</note>
    </ligand>
</feature>
<evidence type="ECO:0000313" key="12">
    <source>
        <dbReference type="Proteomes" id="UP000298805"/>
    </source>
</evidence>
<dbReference type="PANTHER" id="PTHR46018">
    <property type="entry name" value="ZINC PHOSPHODIESTERASE ELAC PROTEIN 1"/>
    <property type="match status" value="1"/>
</dbReference>
<evidence type="ECO:0000313" key="11">
    <source>
        <dbReference type="Proteomes" id="UP000272781"/>
    </source>
</evidence>
<evidence type="ECO:0000256" key="6">
    <source>
        <dbReference type="ARBA" id="ARBA00022801"/>
    </source>
</evidence>
<feature type="binding site" evidence="8">
    <location>
        <position position="62"/>
    </location>
    <ligand>
        <name>Zn(2+)</name>
        <dbReference type="ChEBI" id="CHEBI:29105"/>
        <label>1</label>
        <note>catalytic</note>
    </ligand>
</feature>
<evidence type="ECO:0000256" key="7">
    <source>
        <dbReference type="ARBA" id="ARBA00022833"/>
    </source>
</evidence>
<dbReference type="RefSeq" id="WP_123352574.1">
    <property type="nucleotide sequence ID" value="NZ_CP027432.2"/>
</dbReference>
<reference evidence="9" key="3">
    <citation type="submission" date="2019-06" db="EMBL/GenBank/DDBJ databases">
        <title>A comparative analysis of the Nautiliaceae.</title>
        <authorList>
            <person name="Grosche A."/>
            <person name="Smedile F."/>
            <person name="Vetriani C."/>
        </authorList>
    </citation>
    <scope>NUCLEOTIDE SEQUENCE</scope>
    <source>
        <strain evidence="9">TB6</strain>
    </source>
</reference>
<comment type="similarity">
    <text evidence="8">Belongs to the RNase Z family.</text>
</comment>
<comment type="cofactor">
    <cofactor evidence="8">
        <name>Zn(2+)</name>
        <dbReference type="ChEBI" id="CHEBI:29105"/>
    </cofactor>
    <text evidence="8">Binds 2 Zn(2+) ions.</text>
</comment>
<comment type="function">
    <text evidence="8">Zinc phosphodiesterase, which displays some tRNA 3'-processing endonuclease activity. Probably involved in tRNA maturation, by removing a 3'-trailer from precursor tRNA.</text>
</comment>
<comment type="subunit">
    <text evidence="1 8">Homodimer.</text>
</comment>
<feature type="binding site" evidence="8">
    <location>
        <position position="266"/>
    </location>
    <ligand>
        <name>Zn(2+)</name>
        <dbReference type="ChEBI" id="CHEBI:29105"/>
        <label>2</label>
        <note>catalytic</note>
    </ligand>
</feature>
<comment type="catalytic activity">
    <reaction evidence="8">
        <text>Endonucleolytic cleavage of RNA, removing extra 3' nucleotides from tRNA precursor, generating 3' termini of tRNAs. A 3'-hydroxy group is left at the tRNA terminus and a 5'-phosphoryl group is left at the trailer molecule.</text>
        <dbReference type="EC" id="3.1.26.11"/>
    </reaction>
</comment>
<evidence type="ECO:0000313" key="9">
    <source>
        <dbReference type="EMBL" id="QCI27633.1"/>
    </source>
</evidence>
<keyword evidence="5 8" id="KW-0255">Endonuclease</keyword>
<reference evidence="10 11" key="2">
    <citation type="submission" date="2018-11" db="EMBL/GenBank/DDBJ databases">
        <title>Genomic Encyclopedia of Type Strains, Phase IV (KMG-IV): sequencing the most valuable type-strain genomes for metagenomic binning, comparative biology and taxonomic classification.</title>
        <authorList>
            <person name="Goeker M."/>
        </authorList>
    </citation>
    <scope>NUCLEOTIDE SEQUENCE [LARGE SCALE GENOMIC DNA]</scope>
    <source>
        <strain evidence="10 11">DSM 27783</strain>
    </source>
</reference>
<evidence type="ECO:0000313" key="10">
    <source>
        <dbReference type="EMBL" id="ROR40192.1"/>
    </source>
</evidence>
<proteinExistence type="inferred from homology"/>
<dbReference type="SUPFAM" id="SSF56281">
    <property type="entry name" value="Metallo-hydrolase/oxidoreductase"/>
    <property type="match status" value="1"/>
</dbReference>
<dbReference type="Pfam" id="PF23023">
    <property type="entry name" value="Anti-Pycsar_Apyc1"/>
    <property type="match status" value="1"/>
</dbReference>
<dbReference type="CDD" id="cd07717">
    <property type="entry name" value="RNaseZ_ZiPD-like_MBL-fold"/>
    <property type="match status" value="1"/>
</dbReference>
<feature type="active site" description="Proton acceptor" evidence="8">
    <location>
        <position position="66"/>
    </location>
</feature>
<dbReference type="GO" id="GO:0042781">
    <property type="term" value="F:3'-tRNA processing endoribonuclease activity"/>
    <property type="evidence" value="ECO:0007669"/>
    <property type="project" value="UniProtKB-UniRule"/>
</dbReference>
<feature type="binding site" evidence="8">
    <location>
        <position position="67"/>
    </location>
    <ligand>
        <name>Zn(2+)</name>
        <dbReference type="ChEBI" id="CHEBI:29105"/>
        <label>2</label>
        <note>catalytic</note>
    </ligand>
</feature>
<dbReference type="HAMAP" id="MF_01818">
    <property type="entry name" value="RNase_Z_BN"/>
    <property type="match status" value="1"/>
</dbReference>
<feature type="binding site" evidence="8">
    <location>
        <position position="139"/>
    </location>
    <ligand>
        <name>Zn(2+)</name>
        <dbReference type="ChEBI" id="CHEBI:29105"/>
        <label>1</label>
        <note>catalytic</note>
    </ligand>
</feature>
<feature type="binding site" evidence="8">
    <location>
        <position position="64"/>
    </location>
    <ligand>
        <name>Zn(2+)</name>
        <dbReference type="ChEBI" id="CHEBI:29105"/>
        <label>1</label>
        <note>catalytic</note>
    </ligand>
</feature>
<keyword evidence="7 8" id="KW-0862">Zinc</keyword>
<feature type="binding site" evidence="8">
    <location>
        <position position="207"/>
    </location>
    <ligand>
        <name>Zn(2+)</name>
        <dbReference type="ChEBI" id="CHEBI:29105"/>
        <label>2</label>
        <note>catalytic</note>
    </ligand>
</feature>
<reference evidence="12" key="1">
    <citation type="submission" date="2018-03" db="EMBL/GenBank/DDBJ databases">
        <title>A comparative analysis of the Nautiliaceae.</title>
        <authorList>
            <person name="Grosche A."/>
            <person name="Smedile F."/>
            <person name="Vetriani C."/>
        </authorList>
    </citation>
    <scope>NUCLEOTIDE SEQUENCE [LARGE SCALE GENOMIC DNA]</scope>
    <source>
        <strain evidence="12">TB6</strain>
    </source>
</reference>
<dbReference type="AlphaFoldDB" id="A0AAJ4RD94"/>
<gene>
    <name evidence="8" type="primary">rnz</name>
    <name evidence="9" type="ORF">C6V80_01235</name>
    <name evidence="10" type="ORF">EDC58_1180</name>
</gene>
<keyword evidence="3 8" id="KW-0540">Nuclease</keyword>
<evidence type="ECO:0000256" key="1">
    <source>
        <dbReference type="ARBA" id="ARBA00011738"/>
    </source>
</evidence>
<evidence type="ECO:0000256" key="3">
    <source>
        <dbReference type="ARBA" id="ARBA00022722"/>
    </source>
</evidence>
<evidence type="ECO:0000256" key="2">
    <source>
        <dbReference type="ARBA" id="ARBA00022694"/>
    </source>
</evidence>
<dbReference type="Proteomes" id="UP000298805">
    <property type="component" value="Chromosome"/>
</dbReference>
<dbReference type="InterPro" id="IPR036866">
    <property type="entry name" value="RibonucZ/Hydroxyglut_hydro"/>
</dbReference>
<dbReference type="Proteomes" id="UP000272781">
    <property type="component" value="Unassembled WGS sequence"/>
</dbReference>
<dbReference type="PANTHER" id="PTHR46018:SF2">
    <property type="entry name" value="ZINC PHOSPHODIESTERASE ELAC PROTEIN 1"/>
    <property type="match status" value="1"/>
</dbReference>
<dbReference type="EMBL" id="RJVK01000002">
    <property type="protein sequence ID" value="ROR40192.1"/>
    <property type="molecule type" value="Genomic_DNA"/>
</dbReference>
<dbReference type="EMBL" id="CP027432">
    <property type="protein sequence ID" value="QCI27633.1"/>
    <property type="molecule type" value="Genomic_DNA"/>
</dbReference>
<name>A0AAJ4RD94_9BACT</name>
<dbReference type="InterPro" id="IPR013471">
    <property type="entry name" value="RNase_Z/BN"/>
</dbReference>
<feature type="binding site" evidence="8">
    <location>
        <position position="66"/>
    </location>
    <ligand>
        <name>Zn(2+)</name>
        <dbReference type="ChEBI" id="CHEBI:29105"/>
        <label>2</label>
        <note>catalytic</note>
    </ligand>
</feature>
<organism evidence="10 11">
    <name type="scientific">Caminibacter pacificus</name>
    <dbReference type="NCBI Taxonomy" id="1424653"/>
    <lineage>
        <taxon>Bacteria</taxon>
        <taxon>Pseudomonadati</taxon>
        <taxon>Campylobacterota</taxon>
        <taxon>Epsilonproteobacteria</taxon>
        <taxon>Nautiliales</taxon>
        <taxon>Nautiliaceae</taxon>
        <taxon>Caminibacter</taxon>
    </lineage>
</organism>
<sequence>MKFTFLGTSAGRPTKKRNVSALAVEFENESGWYLFDCGEGTQHQILKAGLSIYKLKAIFITHIHGDHCYGLFGLITSRMLEGCTESLLIYAPKGVKEMVESVVDISFEHLGYKLEFVEIYGGFEEEFEKFHLKVLPLIHSVPSYAFYISQKPKVKLNARKLQNDGLMPGIFYQDIKNGKDVEVDGKKYIASEYLDIREGKKIIIAGDNAEPDFLAKYLENTDLLIHEATYTEEVFEKLETKYLHTTAANLAKTAEKFRVKNLIATHISPRFEGEEILEEIKKFYNGNAFVANDFDVFELKEELRRVE</sequence>
<evidence type="ECO:0000256" key="4">
    <source>
        <dbReference type="ARBA" id="ARBA00022723"/>
    </source>
</evidence>
<accession>A0AAJ4RD94</accession>
<dbReference type="Gene3D" id="3.60.15.10">
    <property type="entry name" value="Ribonuclease Z/Hydroxyacylglutathione hydrolase-like"/>
    <property type="match status" value="1"/>
</dbReference>
<evidence type="ECO:0000256" key="5">
    <source>
        <dbReference type="ARBA" id="ARBA00022759"/>
    </source>
</evidence>
<keyword evidence="12" id="KW-1185">Reference proteome</keyword>
<dbReference type="GO" id="GO:0008270">
    <property type="term" value="F:zinc ion binding"/>
    <property type="evidence" value="ECO:0007669"/>
    <property type="project" value="UniProtKB-UniRule"/>
</dbReference>
<evidence type="ECO:0000256" key="8">
    <source>
        <dbReference type="HAMAP-Rule" id="MF_01818"/>
    </source>
</evidence>
<keyword evidence="2 8" id="KW-0819">tRNA processing</keyword>
<keyword evidence="6 8" id="KW-0378">Hydrolase</keyword>
<protein>
    <recommendedName>
        <fullName evidence="8">Ribonuclease Z</fullName>
        <shortName evidence="8">RNase Z</shortName>
        <ecNumber evidence="8">3.1.26.11</ecNumber>
    </recommendedName>
    <alternativeName>
        <fullName evidence="8">tRNA 3 endonuclease</fullName>
    </alternativeName>
    <alternativeName>
        <fullName evidence="8">tRNase Z</fullName>
    </alternativeName>
</protein>
<keyword evidence="4 8" id="KW-0479">Metal-binding</keyword>
<dbReference type="EC" id="3.1.26.11" evidence="8"/>